<proteinExistence type="predicted"/>
<dbReference type="EMBL" id="QZBM01000513">
    <property type="protein sequence ID" value="THZ13171.1"/>
    <property type="molecule type" value="Genomic_DNA"/>
</dbReference>
<name>A0A4V4KI02_AURPU</name>
<sequence length="466" mass="51124">CLALSDAKLRQLTRILPTFSASASASASLTSTPTSSLHTPLFQQLLSALHQHFYQLIDAFKMKLTTSTSIIFIHHPHSSSSSSSPIHRHTSFVHLLTVTKVFAVSAVALGASAQPQLRKDVVLIASTWLEPNGVECYHPFGQDNMIEKDHCMSSLGFRSLHTEFLPQTGAVSIFDATRCAVIGFSDSNCREDGIVVHELGMGNKPDVCMTSVRPVTETELGVGHSYKWVCGNDILFDWDRFASLDIANAPAVASRANAMDKGVKGRVKVWPADNEDCNSPNKRKPESFNHDDCQHFNNGFRSIRATADFHKQEYTHRCALLAYTDHKCKVNPAYVVDLYDTAKLGVCLAVNLKQDDSHLMAGHSVKWICDDLLDEFFNSTSQAKIEDTTSTVIAESVNPTVTTVTVGCTLTSDVRFSTTASSHVTTETSVSTHLATHTHVVTHIQSHTIPFSSTYSVCDVEVSTLY</sequence>
<accession>A0A4V4KI02</accession>
<dbReference type="Proteomes" id="UP000308005">
    <property type="component" value="Unassembled WGS sequence"/>
</dbReference>
<evidence type="ECO:0000313" key="2">
    <source>
        <dbReference type="Proteomes" id="UP000308005"/>
    </source>
</evidence>
<gene>
    <name evidence="1" type="ORF">D6C91_08017</name>
</gene>
<reference evidence="1 2" key="1">
    <citation type="submission" date="2018-10" db="EMBL/GenBank/DDBJ databases">
        <title>Fifty Aureobasidium pullulans genomes reveal a recombining polyextremotolerant generalist.</title>
        <authorList>
            <person name="Gostincar C."/>
            <person name="Turk M."/>
            <person name="Zajc J."/>
            <person name="Gunde-Cimerman N."/>
        </authorList>
    </citation>
    <scope>NUCLEOTIDE SEQUENCE [LARGE SCALE GENOMIC DNA]</scope>
    <source>
        <strain evidence="1 2">EXF-3863</strain>
    </source>
</reference>
<protein>
    <submittedName>
        <fullName evidence="1">Uncharacterized protein</fullName>
    </submittedName>
</protein>
<evidence type="ECO:0000313" key="1">
    <source>
        <dbReference type="EMBL" id="THZ13171.1"/>
    </source>
</evidence>
<feature type="non-terminal residue" evidence="1">
    <location>
        <position position="1"/>
    </location>
</feature>
<dbReference type="AlphaFoldDB" id="A0A4V4KI02"/>
<organism evidence="1 2">
    <name type="scientific">Aureobasidium pullulans</name>
    <name type="common">Black yeast</name>
    <name type="synonym">Pullularia pullulans</name>
    <dbReference type="NCBI Taxonomy" id="5580"/>
    <lineage>
        <taxon>Eukaryota</taxon>
        <taxon>Fungi</taxon>
        <taxon>Dikarya</taxon>
        <taxon>Ascomycota</taxon>
        <taxon>Pezizomycotina</taxon>
        <taxon>Dothideomycetes</taxon>
        <taxon>Dothideomycetidae</taxon>
        <taxon>Dothideales</taxon>
        <taxon>Saccotheciaceae</taxon>
        <taxon>Aureobasidium</taxon>
    </lineage>
</organism>
<comment type="caution">
    <text evidence="1">The sequence shown here is derived from an EMBL/GenBank/DDBJ whole genome shotgun (WGS) entry which is preliminary data.</text>
</comment>